<evidence type="ECO:0000313" key="2">
    <source>
        <dbReference type="EMBL" id="ROT60812.1"/>
    </source>
</evidence>
<feature type="compositionally biased region" description="Polar residues" evidence="1">
    <location>
        <begin position="113"/>
        <end position="131"/>
    </location>
</feature>
<protein>
    <submittedName>
        <fullName evidence="2">Uncharacterized protein</fullName>
    </submittedName>
</protein>
<evidence type="ECO:0000256" key="1">
    <source>
        <dbReference type="SAM" id="MobiDB-lite"/>
    </source>
</evidence>
<reference evidence="2 3" key="1">
    <citation type="submission" date="2018-04" db="EMBL/GenBank/DDBJ databases">
        <authorList>
            <person name="Zhang X."/>
            <person name="Yuan J."/>
            <person name="Li F."/>
            <person name="Xiang J."/>
        </authorList>
    </citation>
    <scope>NUCLEOTIDE SEQUENCE [LARGE SCALE GENOMIC DNA]</scope>
    <source>
        <tissue evidence="2">Muscle</tissue>
    </source>
</reference>
<feature type="compositionally biased region" description="Basic and acidic residues" evidence="1">
    <location>
        <begin position="209"/>
        <end position="220"/>
    </location>
</feature>
<reference evidence="2 3" key="2">
    <citation type="submission" date="2019-01" db="EMBL/GenBank/DDBJ databases">
        <title>The decoding of complex shrimp genome reveals the adaptation for benthos swimmer, frequently molting mechanism and breeding impact on genome.</title>
        <authorList>
            <person name="Sun Y."/>
            <person name="Gao Y."/>
            <person name="Yu Y."/>
        </authorList>
    </citation>
    <scope>NUCLEOTIDE SEQUENCE [LARGE SCALE GENOMIC DNA]</scope>
    <source>
        <tissue evidence="2">Muscle</tissue>
    </source>
</reference>
<feature type="region of interest" description="Disordered" evidence="1">
    <location>
        <begin position="1"/>
        <end position="281"/>
    </location>
</feature>
<accession>A0A3R7NKJ8</accession>
<feature type="compositionally biased region" description="Polar residues" evidence="1">
    <location>
        <begin position="59"/>
        <end position="84"/>
    </location>
</feature>
<name>A0A3R7NKJ8_PENVA</name>
<proteinExistence type="predicted"/>
<organism evidence="2 3">
    <name type="scientific">Penaeus vannamei</name>
    <name type="common">Whiteleg shrimp</name>
    <name type="synonym">Litopenaeus vannamei</name>
    <dbReference type="NCBI Taxonomy" id="6689"/>
    <lineage>
        <taxon>Eukaryota</taxon>
        <taxon>Metazoa</taxon>
        <taxon>Ecdysozoa</taxon>
        <taxon>Arthropoda</taxon>
        <taxon>Crustacea</taxon>
        <taxon>Multicrustacea</taxon>
        <taxon>Malacostraca</taxon>
        <taxon>Eumalacostraca</taxon>
        <taxon>Eucarida</taxon>
        <taxon>Decapoda</taxon>
        <taxon>Dendrobranchiata</taxon>
        <taxon>Penaeoidea</taxon>
        <taxon>Penaeidae</taxon>
        <taxon>Penaeus</taxon>
    </lineage>
</organism>
<dbReference type="AlphaFoldDB" id="A0A3R7NKJ8"/>
<dbReference type="Proteomes" id="UP000283509">
    <property type="component" value="Unassembled WGS sequence"/>
</dbReference>
<comment type="caution">
    <text evidence="2">The sequence shown here is derived from an EMBL/GenBank/DDBJ whole genome shotgun (WGS) entry which is preliminary data.</text>
</comment>
<feature type="region of interest" description="Disordered" evidence="1">
    <location>
        <begin position="382"/>
        <end position="414"/>
    </location>
</feature>
<feature type="compositionally biased region" description="Low complexity" evidence="1">
    <location>
        <begin position="241"/>
        <end position="254"/>
    </location>
</feature>
<dbReference type="EMBL" id="QCYY01004538">
    <property type="protein sequence ID" value="ROT60812.1"/>
    <property type="molecule type" value="Genomic_DNA"/>
</dbReference>
<gene>
    <name evidence="2" type="ORF">C7M84_021580</name>
</gene>
<sequence length="453" mass="49014">MLDSYPNRQGAHLERLPPMPPRSEHISTPPIAKEHISTPPIAKEHISTDRPSPKEHQSRTSAHSQGATSRTPPDRQGSTISNFTPIGARSTSSTPPASPRSSNSALLRILPRSTCSTPHAIPRSTSDSSPIVQGAHPRLLPIAKEQQHISRTRPPIAKEAGTSRPSGPYRAKGAHNTRTPRISAPRSTSFDSAPYRHSQPHLRPPRSNRPTEHIDLDLPSHHCQGARISLFPSATGAHLDSGSGPPGASRPRPAFALPAASPKEQHLDCRPSQRKQHLDSSRIAKEHISIAPPQSPRSKAHLELRSQSARGHISNFAPIANQEAPSRLRLHRQEHISDSHAPSPKEHILFEHRSTALRQVHTSRPPAASHKEQHLRLAPIAKEPSSSTPPIAKATHHSSTPPPTPAKKSHARLPPSAKLTHMLDSLTILALGSSISTPLLSGQGSTSRLRPCA</sequence>
<feature type="compositionally biased region" description="Basic and acidic residues" evidence="1">
    <location>
        <begin position="263"/>
        <end position="281"/>
    </location>
</feature>
<keyword evidence="3" id="KW-1185">Reference proteome</keyword>
<feature type="compositionally biased region" description="Low complexity" evidence="1">
    <location>
        <begin position="88"/>
        <end position="108"/>
    </location>
</feature>
<feature type="compositionally biased region" description="Polar residues" evidence="1">
    <location>
        <begin position="176"/>
        <end position="191"/>
    </location>
</feature>
<feature type="compositionally biased region" description="Basic and acidic residues" evidence="1">
    <location>
        <begin position="32"/>
        <end position="58"/>
    </location>
</feature>
<evidence type="ECO:0000313" key="3">
    <source>
        <dbReference type="Proteomes" id="UP000283509"/>
    </source>
</evidence>